<evidence type="ECO:0000256" key="1">
    <source>
        <dbReference type="ARBA" id="ARBA00001974"/>
    </source>
</evidence>
<dbReference type="GO" id="GO:0071949">
    <property type="term" value="F:FAD binding"/>
    <property type="evidence" value="ECO:0007669"/>
    <property type="project" value="InterPro"/>
</dbReference>
<dbReference type="GO" id="GO:0019478">
    <property type="term" value="P:D-amino acid catabolic process"/>
    <property type="evidence" value="ECO:0007669"/>
    <property type="project" value="TreeGrafter"/>
</dbReference>
<feature type="binding site" evidence="6">
    <location>
        <position position="164"/>
    </location>
    <ligand>
        <name>FAD</name>
        <dbReference type="ChEBI" id="CHEBI:57692"/>
    </ligand>
</feature>
<organism evidence="8 9">
    <name type="scientific">Mucor saturninus</name>
    <dbReference type="NCBI Taxonomy" id="64648"/>
    <lineage>
        <taxon>Eukaryota</taxon>
        <taxon>Fungi</taxon>
        <taxon>Fungi incertae sedis</taxon>
        <taxon>Mucoromycota</taxon>
        <taxon>Mucoromycotina</taxon>
        <taxon>Mucoromycetes</taxon>
        <taxon>Mucorales</taxon>
        <taxon>Mucorineae</taxon>
        <taxon>Mucoraceae</taxon>
        <taxon>Mucor</taxon>
    </lineage>
</organism>
<comment type="cofactor">
    <cofactor evidence="1 6">
        <name>FAD</name>
        <dbReference type="ChEBI" id="CHEBI:57692"/>
    </cofactor>
</comment>
<dbReference type="GO" id="GO:0003884">
    <property type="term" value="F:D-amino-acid oxidase activity"/>
    <property type="evidence" value="ECO:0007669"/>
    <property type="project" value="InterPro"/>
</dbReference>
<dbReference type="Gene3D" id="3.30.9.10">
    <property type="entry name" value="D-Amino Acid Oxidase, subunit A, domain 2"/>
    <property type="match status" value="1"/>
</dbReference>
<dbReference type="OrthoDB" id="2015447at2759"/>
<dbReference type="PIRSF" id="PIRSF000189">
    <property type="entry name" value="D-aa_oxidase"/>
    <property type="match status" value="1"/>
</dbReference>
<evidence type="ECO:0000256" key="4">
    <source>
        <dbReference type="ARBA" id="ARBA00022827"/>
    </source>
</evidence>
<dbReference type="Gene3D" id="3.40.50.720">
    <property type="entry name" value="NAD(P)-binding Rossmann-like Domain"/>
    <property type="match status" value="1"/>
</dbReference>
<keyword evidence="5" id="KW-0560">Oxidoreductase</keyword>
<dbReference type="SUPFAM" id="SSF54373">
    <property type="entry name" value="FAD-linked reductases, C-terminal domain"/>
    <property type="match status" value="1"/>
</dbReference>
<reference evidence="8" key="1">
    <citation type="submission" date="2020-12" db="EMBL/GenBank/DDBJ databases">
        <title>Metabolic potential, ecology and presence of endohyphal bacteria is reflected in genomic diversity of Mucoromycotina.</title>
        <authorList>
            <person name="Muszewska A."/>
            <person name="Okrasinska A."/>
            <person name="Steczkiewicz K."/>
            <person name="Drgas O."/>
            <person name="Orlowska M."/>
            <person name="Perlinska-Lenart U."/>
            <person name="Aleksandrzak-Piekarczyk T."/>
            <person name="Szatraj K."/>
            <person name="Zielenkiewicz U."/>
            <person name="Pilsyk S."/>
            <person name="Malc E."/>
            <person name="Mieczkowski P."/>
            <person name="Kruszewska J.S."/>
            <person name="Biernat P."/>
            <person name="Pawlowska J."/>
        </authorList>
    </citation>
    <scope>NUCLEOTIDE SEQUENCE</scope>
    <source>
        <strain evidence="8">WA0000017839</strain>
    </source>
</reference>
<dbReference type="SUPFAM" id="SSF51971">
    <property type="entry name" value="Nucleotide-binding domain"/>
    <property type="match status" value="1"/>
</dbReference>
<evidence type="ECO:0000256" key="2">
    <source>
        <dbReference type="ARBA" id="ARBA00006730"/>
    </source>
</evidence>
<evidence type="ECO:0000313" key="9">
    <source>
        <dbReference type="Proteomes" id="UP000603453"/>
    </source>
</evidence>
<comment type="caution">
    <text evidence="8">The sequence shown here is derived from an EMBL/GenBank/DDBJ whole genome shotgun (WGS) entry which is preliminary data.</text>
</comment>
<dbReference type="PANTHER" id="PTHR11530:SF11">
    <property type="entry name" value="D-ASPARTATE OXIDASE"/>
    <property type="match status" value="1"/>
</dbReference>
<dbReference type="EMBL" id="JAEPRD010000088">
    <property type="protein sequence ID" value="KAG2200067.1"/>
    <property type="molecule type" value="Genomic_DNA"/>
</dbReference>
<dbReference type="Pfam" id="PF01266">
    <property type="entry name" value="DAO"/>
    <property type="match status" value="1"/>
</dbReference>
<dbReference type="Proteomes" id="UP000603453">
    <property type="component" value="Unassembled WGS sequence"/>
</dbReference>
<dbReference type="InterPro" id="IPR006076">
    <property type="entry name" value="FAD-dep_OxRdtase"/>
</dbReference>
<protein>
    <recommendedName>
        <fullName evidence="7">FAD dependent oxidoreductase domain-containing protein</fullName>
    </recommendedName>
</protein>
<keyword evidence="4 6" id="KW-0274">FAD</keyword>
<keyword evidence="3" id="KW-0285">Flavoprotein</keyword>
<evidence type="ECO:0000259" key="7">
    <source>
        <dbReference type="Pfam" id="PF01266"/>
    </source>
</evidence>
<evidence type="ECO:0000256" key="5">
    <source>
        <dbReference type="ARBA" id="ARBA00023002"/>
    </source>
</evidence>
<keyword evidence="9" id="KW-1185">Reference proteome</keyword>
<evidence type="ECO:0000256" key="6">
    <source>
        <dbReference type="PIRSR" id="PIRSR000189-1"/>
    </source>
</evidence>
<name>A0A8H7QXB6_9FUNG</name>
<evidence type="ECO:0000313" key="8">
    <source>
        <dbReference type="EMBL" id="KAG2200067.1"/>
    </source>
</evidence>
<evidence type="ECO:0000256" key="3">
    <source>
        <dbReference type="ARBA" id="ARBA00022630"/>
    </source>
</evidence>
<feature type="binding site" evidence="6">
    <location>
        <begin position="44"/>
        <end position="45"/>
    </location>
    <ligand>
        <name>FAD</name>
        <dbReference type="ChEBI" id="CHEBI:57692"/>
    </ligand>
</feature>
<feature type="binding site" evidence="6">
    <location>
        <position position="316"/>
    </location>
    <ligand>
        <name>D-dopa</name>
        <dbReference type="ChEBI" id="CHEBI:149689"/>
    </ligand>
</feature>
<feature type="binding site" evidence="6">
    <location>
        <position position="181"/>
    </location>
    <ligand>
        <name>FAD</name>
        <dbReference type="ChEBI" id="CHEBI:57692"/>
    </ligand>
</feature>
<proteinExistence type="inferred from homology"/>
<accession>A0A8H7QXB6</accession>
<dbReference type="InterPro" id="IPR023209">
    <property type="entry name" value="DAO"/>
</dbReference>
<dbReference type="GO" id="GO:0005737">
    <property type="term" value="C:cytoplasm"/>
    <property type="evidence" value="ECO:0007669"/>
    <property type="project" value="TreeGrafter"/>
</dbReference>
<sequence length="354" mass="39670">MNKKVNVIGSGVIGLTSALLLQERGYEVTIIASEFPGEQHAEYTSPSAGARWKTLAPNSDLRLQRHDTVSFKFFWELAKSNAGNAGIMVVSAFDYYEEEATKDQLDPWWKTVVPTFQMIDRAELPKGMSFGYYYTTVVINPLVYLPWLMNQFLNLGGLCQRQTVHDLSDVITGVDIVVNCTGIRAKELTHDASLIATRGHNVLVKAPHIRKTMSMVRKKDYTYVIPRTDGTVILGTTKDEHGNAAEVNEKTTLDILQRAAQCCPELSPDGVQSMQVLENIVGYRPTRKGGPRIQNEFYVSKEGKKTLITHNYGHGGSGYQSSWGSCQEAVRLVEEGHAYIENDRYKIKQLFSRL</sequence>
<comment type="similarity">
    <text evidence="2">Belongs to the DAMOX/DASOX family.</text>
</comment>
<feature type="binding site" evidence="6">
    <location>
        <position position="284"/>
    </location>
    <ligand>
        <name>D-dopa</name>
        <dbReference type="ChEBI" id="CHEBI:149689"/>
    </ligand>
</feature>
<dbReference type="AlphaFoldDB" id="A0A8H7QXB6"/>
<gene>
    <name evidence="8" type="ORF">INT47_007712</name>
</gene>
<dbReference type="PANTHER" id="PTHR11530">
    <property type="entry name" value="D-AMINO ACID OXIDASE"/>
    <property type="match status" value="1"/>
</dbReference>
<feature type="domain" description="FAD dependent oxidoreductase" evidence="7">
    <location>
        <begin position="5"/>
        <end position="330"/>
    </location>
</feature>